<reference evidence="2" key="1">
    <citation type="submission" date="2022-12" db="EMBL/GenBank/DDBJ databases">
        <authorList>
            <person name="Webb A."/>
        </authorList>
    </citation>
    <scope>NUCLEOTIDE SEQUENCE</scope>
    <source>
        <strain evidence="2">Pd1</strain>
    </source>
</reference>
<comment type="caution">
    <text evidence="2">The sequence shown here is derived from an EMBL/GenBank/DDBJ whole genome shotgun (WGS) entry which is preliminary data.</text>
</comment>
<organism evidence="2 3">
    <name type="scientific">Peronospora destructor</name>
    <dbReference type="NCBI Taxonomy" id="86335"/>
    <lineage>
        <taxon>Eukaryota</taxon>
        <taxon>Sar</taxon>
        <taxon>Stramenopiles</taxon>
        <taxon>Oomycota</taxon>
        <taxon>Peronosporomycetes</taxon>
        <taxon>Peronosporales</taxon>
        <taxon>Peronosporaceae</taxon>
        <taxon>Peronospora</taxon>
    </lineage>
</organism>
<feature type="compositionally biased region" description="Low complexity" evidence="1">
    <location>
        <begin position="15"/>
        <end position="26"/>
    </location>
</feature>
<evidence type="ECO:0008006" key="4">
    <source>
        <dbReference type="Google" id="ProtNLM"/>
    </source>
</evidence>
<dbReference type="EMBL" id="CANTFM010002693">
    <property type="protein sequence ID" value="CAI5747447.1"/>
    <property type="molecule type" value="Genomic_DNA"/>
</dbReference>
<accession>A0AAV0VFQ6</accession>
<evidence type="ECO:0000313" key="3">
    <source>
        <dbReference type="Proteomes" id="UP001162029"/>
    </source>
</evidence>
<feature type="region of interest" description="Disordered" evidence="1">
    <location>
        <begin position="1"/>
        <end position="52"/>
    </location>
</feature>
<evidence type="ECO:0000256" key="1">
    <source>
        <dbReference type="SAM" id="MobiDB-lite"/>
    </source>
</evidence>
<evidence type="ECO:0000313" key="2">
    <source>
        <dbReference type="EMBL" id="CAI5747447.1"/>
    </source>
</evidence>
<name>A0AAV0VFQ6_9STRA</name>
<dbReference type="Proteomes" id="UP001162029">
    <property type="component" value="Unassembled WGS sequence"/>
</dbReference>
<protein>
    <recommendedName>
        <fullName evidence="4">Ribosome biogenesis protein NOP53</fullName>
    </recommendedName>
</protein>
<gene>
    <name evidence="2" type="ORF">PDE001_LOCUS12348</name>
</gene>
<dbReference type="AlphaFoldDB" id="A0AAV0VFQ6"/>
<sequence length="139" mass="15161">MRAKKRTIIDDDSSDSSSSDADTSKAAADKTVYHEAVSSPPPRKKRKASSEITRRVAVLDVETAKGDFTTSSRTNANGTTTLNASKSDFVTSRVKETIPSLLNADPVAFDLKERRLPQLDVLKPAALHMEEPSSSRQKK</sequence>
<keyword evidence="3" id="KW-1185">Reference proteome</keyword>
<proteinExistence type="predicted"/>